<dbReference type="STRING" id="81985.R0GPG5"/>
<name>R0GPG5_9BRAS</name>
<evidence type="ECO:0000313" key="2">
    <source>
        <dbReference type="EMBL" id="EOA37681.1"/>
    </source>
</evidence>
<reference evidence="3" key="1">
    <citation type="journal article" date="2013" name="Nat. Genet.">
        <title>The Capsella rubella genome and the genomic consequences of rapid mating system evolution.</title>
        <authorList>
            <person name="Slotte T."/>
            <person name="Hazzouri K.M."/>
            <person name="Agren J.A."/>
            <person name="Koenig D."/>
            <person name="Maumus F."/>
            <person name="Guo Y.L."/>
            <person name="Steige K."/>
            <person name="Platts A.E."/>
            <person name="Escobar J.S."/>
            <person name="Newman L.K."/>
            <person name="Wang W."/>
            <person name="Mandakova T."/>
            <person name="Vello E."/>
            <person name="Smith L.M."/>
            <person name="Henz S.R."/>
            <person name="Steffen J."/>
            <person name="Takuno S."/>
            <person name="Brandvain Y."/>
            <person name="Coop G."/>
            <person name="Andolfatto P."/>
            <person name="Hu T.T."/>
            <person name="Blanchette M."/>
            <person name="Clark R.M."/>
            <person name="Quesneville H."/>
            <person name="Nordborg M."/>
            <person name="Gaut B.S."/>
            <person name="Lysak M.A."/>
            <person name="Jenkins J."/>
            <person name="Grimwood J."/>
            <person name="Chapman J."/>
            <person name="Prochnik S."/>
            <person name="Shu S."/>
            <person name="Rokhsar D."/>
            <person name="Schmutz J."/>
            <person name="Weigel D."/>
            <person name="Wright S.I."/>
        </authorList>
    </citation>
    <scope>NUCLEOTIDE SEQUENCE [LARGE SCALE GENOMIC DNA]</scope>
    <source>
        <strain evidence="3">cv. Monte Gargano</strain>
    </source>
</reference>
<accession>R0GPG5</accession>
<dbReference type="PANTHER" id="PTHR31065:SF35">
    <property type="entry name" value="PLATZ TRANSCRIPTION FACTOR FAMILY PROTEIN"/>
    <property type="match status" value="1"/>
</dbReference>
<protein>
    <recommendedName>
        <fullName evidence="4">B box-type domain-containing protein</fullName>
    </recommendedName>
</protein>
<organism evidence="2 3">
    <name type="scientific">Capsella rubella</name>
    <dbReference type="NCBI Taxonomy" id="81985"/>
    <lineage>
        <taxon>Eukaryota</taxon>
        <taxon>Viridiplantae</taxon>
        <taxon>Streptophyta</taxon>
        <taxon>Embryophyta</taxon>
        <taxon>Tracheophyta</taxon>
        <taxon>Spermatophyta</taxon>
        <taxon>Magnoliopsida</taxon>
        <taxon>eudicotyledons</taxon>
        <taxon>Gunneridae</taxon>
        <taxon>Pentapetalae</taxon>
        <taxon>rosids</taxon>
        <taxon>malvids</taxon>
        <taxon>Brassicales</taxon>
        <taxon>Brassicaceae</taxon>
        <taxon>Camelineae</taxon>
        <taxon>Capsella</taxon>
    </lineage>
</organism>
<evidence type="ECO:0000313" key="3">
    <source>
        <dbReference type="Proteomes" id="UP000029121"/>
    </source>
</evidence>
<sequence>MKSDDVSIPPWLTPMLRADYFVACSMHAETSKRECNRFCLDCSGNAFCFYCWGHHKDHRVIQIRRSSYHNVVKVSEIQRHIDISCIQTYVINSSKIFFLNVRPQFRIGKSSDKTCQICSRTLLDSFRFCSLACKLDGVKNGGDPNLTFSLIRKLGDDSLNVQNIGICNRLVNRSLVDADGQRSETAAVISPGTPSTDSNRDYPKKRRRKGIPHRAPF</sequence>
<dbReference type="PANTHER" id="PTHR31065">
    <property type="entry name" value="PLATZ TRANSCRIPTION FACTOR FAMILY PROTEIN"/>
    <property type="match status" value="1"/>
</dbReference>
<dbReference type="Pfam" id="PF04640">
    <property type="entry name" value="PLATZ"/>
    <property type="match status" value="1"/>
</dbReference>
<dbReference type="EMBL" id="KB870805">
    <property type="protein sequence ID" value="EOA37681.1"/>
    <property type="molecule type" value="Genomic_DNA"/>
</dbReference>
<keyword evidence="3" id="KW-1185">Reference proteome</keyword>
<evidence type="ECO:0008006" key="4">
    <source>
        <dbReference type="Google" id="ProtNLM"/>
    </source>
</evidence>
<proteinExistence type="predicted"/>
<dbReference type="Proteomes" id="UP000029121">
    <property type="component" value="Unassembled WGS sequence"/>
</dbReference>
<feature type="region of interest" description="Disordered" evidence="1">
    <location>
        <begin position="183"/>
        <end position="217"/>
    </location>
</feature>
<dbReference type="eggNOG" id="ENOG502R0ZN">
    <property type="taxonomic scope" value="Eukaryota"/>
</dbReference>
<gene>
    <name evidence="2" type="ORF">CARUB_v10012331mg</name>
</gene>
<evidence type="ECO:0000256" key="1">
    <source>
        <dbReference type="SAM" id="MobiDB-lite"/>
    </source>
</evidence>
<feature type="compositionally biased region" description="Basic residues" evidence="1">
    <location>
        <begin position="203"/>
        <end position="217"/>
    </location>
</feature>
<dbReference type="AlphaFoldDB" id="R0GPG5"/>
<dbReference type="InterPro" id="IPR006734">
    <property type="entry name" value="PLATZ"/>
</dbReference>